<dbReference type="AlphaFoldDB" id="A0A6A6XSV1"/>
<dbReference type="GO" id="GO:0006357">
    <property type="term" value="P:regulation of transcription by RNA polymerase II"/>
    <property type="evidence" value="ECO:0007669"/>
    <property type="project" value="InterPro"/>
</dbReference>
<evidence type="ECO:0000313" key="1">
    <source>
        <dbReference type="EMBL" id="KAF2799552.1"/>
    </source>
</evidence>
<protein>
    <submittedName>
        <fullName evidence="1">Uncharacterized protein</fullName>
    </submittedName>
</protein>
<dbReference type="InterPro" id="IPR043198">
    <property type="entry name" value="Cyclin/Ssn8"/>
</dbReference>
<sequence>MQVSPLANPLATVSQLETSGSQLDGTPVDLEVSIRFAGARLTQAAGILLRLPQEVIAQAIVVFTRFWAGPEGGSLAEYGAQQVSAASLYLVTKLSAFPKSARSIVNVYAYLDSFASTFVEPEMLQQRNADAYFVSEGTFQVRRTALFNTEQQILQTLGFQLHVSLPYILCVTYLQALDVFTHPRASELAKKALAHLNTALLSPQLLYLTHQPPCLATAAIYLAAKQVGIKLPDVEWWEVFDTDREELGFLVVGLLSVESFAAAEKEKWSDRKIPMTVEEMQREIEMRKSADGED</sequence>
<gene>
    <name evidence="1" type="ORF">K505DRAFT_230740</name>
</gene>
<keyword evidence="2" id="KW-1185">Reference proteome</keyword>
<reference evidence="1" key="1">
    <citation type="journal article" date="2020" name="Stud. Mycol.">
        <title>101 Dothideomycetes genomes: a test case for predicting lifestyles and emergence of pathogens.</title>
        <authorList>
            <person name="Haridas S."/>
            <person name="Albert R."/>
            <person name="Binder M."/>
            <person name="Bloem J."/>
            <person name="Labutti K."/>
            <person name="Salamov A."/>
            <person name="Andreopoulos B."/>
            <person name="Baker S."/>
            <person name="Barry K."/>
            <person name="Bills G."/>
            <person name="Bluhm B."/>
            <person name="Cannon C."/>
            <person name="Castanera R."/>
            <person name="Culley D."/>
            <person name="Daum C."/>
            <person name="Ezra D."/>
            <person name="Gonzalez J."/>
            <person name="Henrissat B."/>
            <person name="Kuo A."/>
            <person name="Liang C."/>
            <person name="Lipzen A."/>
            <person name="Lutzoni F."/>
            <person name="Magnuson J."/>
            <person name="Mondo S."/>
            <person name="Nolan M."/>
            <person name="Ohm R."/>
            <person name="Pangilinan J."/>
            <person name="Park H.-J."/>
            <person name="Ramirez L."/>
            <person name="Alfaro M."/>
            <person name="Sun H."/>
            <person name="Tritt A."/>
            <person name="Yoshinaga Y."/>
            <person name="Zwiers L.-H."/>
            <person name="Turgeon B."/>
            <person name="Goodwin S."/>
            <person name="Spatafora J."/>
            <person name="Crous P."/>
            <person name="Grigoriev I."/>
        </authorList>
    </citation>
    <scope>NUCLEOTIDE SEQUENCE</scope>
    <source>
        <strain evidence="1">CBS 109.77</strain>
    </source>
</reference>
<proteinExistence type="predicted"/>
<evidence type="ECO:0000313" key="2">
    <source>
        <dbReference type="Proteomes" id="UP000799757"/>
    </source>
</evidence>
<name>A0A6A6XSV1_9PLEO</name>
<organism evidence="1 2">
    <name type="scientific">Melanomma pulvis-pyrius CBS 109.77</name>
    <dbReference type="NCBI Taxonomy" id="1314802"/>
    <lineage>
        <taxon>Eukaryota</taxon>
        <taxon>Fungi</taxon>
        <taxon>Dikarya</taxon>
        <taxon>Ascomycota</taxon>
        <taxon>Pezizomycotina</taxon>
        <taxon>Dothideomycetes</taxon>
        <taxon>Pleosporomycetidae</taxon>
        <taxon>Pleosporales</taxon>
        <taxon>Melanommataceae</taxon>
        <taxon>Melanomma</taxon>
    </lineage>
</organism>
<dbReference type="PANTHER" id="PTHR10026">
    <property type="entry name" value="CYCLIN"/>
    <property type="match status" value="1"/>
</dbReference>
<dbReference type="Gene3D" id="1.10.472.10">
    <property type="entry name" value="Cyclin-like"/>
    <property type="match status" value="2"/>
</dbReference>
<dbReference type="EMBL" id="MU001762">
    <property type="protein sequence ID" value="KAF2799552.1"/>
    <property type="molecule type" value="Genomic_DNA"/>
</dbReference>
<dbReference type="SUPFAM" id="SSF47954">
    <property type="entry name" value="Cyclin-like"/>
    <property type="match status" value="2"/>
</dbReference>
<dbReference type="GO" id="GO:0016538">
    <property type="term" value="F:cyclin-dependent protein serine/threonine kinase regulator activity"/>
    <property type="evidence" value="ECO:0007669"/>
    <property type="project" value="InterPro"/>
</dbReference>
<dbReference type="InterPro" id="IPR036915">
    <property type="entry name" value="Cyclin-like_sf"/>
</dbReference>
<dbReference type="FunFam" id="1.10.472.10:FF:000126">
    <property type="entry name" value="Cyclin domain protein"/>
    <property type="match status" value="1"/>
</dbReference>
<dbReference type="OrthoDB" id="10264655at2759"/>
<dbReference type="Proteomes" id="UP000799757">
    <property type="component" value="Unassembled WGS sequence"/>
</dbReference>
<accession>A0A6A6XSV1</accession>